<keyword evidence="2" id="KW-0548">Nucleotidyltransferase</keyword>
<evidence type="ECO:0000313" key="11">
    <source>
        <dbReference type="Proteomes" id="UP001190700"/>
    </source>
</evidence>
<comment type="caution">
    <text evidence="10">The sequence shown here is derived from an EMBL/GenBank/DDBJ whole genome shotgun (WGS) entry which is preliminary data.</text>
</comment>
<dbReference type="GO" id="GO:0003964">
    <property type="term" value="F:RNA-directed DNA polymerase activity"/>
    <property type="evidence" value="ECO:0007669"/>
    <property type="project" value="UniProtKB-KW"/>
</dbReference>
<dbReference type="GO" id="GO:0004519">
    <property type="term" value="F:endonuclease activity"/>
    <property type="evidence" value="ECO:0007669"/>
    <property type="project" value="UniProtKB-KW"/>
</dbReference>
<dbReference type="InterPro" id="IPR000477">
    <property type="entry name" value="RT_dom"/>
</dbReference>
<keyword evidence="1" id="KW-0808">Transferase</keyword>
<evidence type="ECO:0000256" key="1">
    <source>
        <dbReference type="ARBA" id="ARBA00022679"/>
    </source>
</evidence>
<dbReference type="Pfam" id="PF17917">
    <property type="entry name" value="RT_RNaseH"/>
    <property type="match status" value="1"/>
</dbReference>
<evidence type="ECO:0000256" key="4">
    <source>
        <dbReference type="ARBA" id="ARBA00022759"/>
    </source>
</evidence>
<dbReference type="GO" id="GO:0016787">
    <property type="term" value="F:hydrolase activity"/>
    <property type="evidence" value="ECO:0007669"/>
    <property type="project" value="UniProtKB-KW"/>
</dbReference>
<feature type="compositionally biased region" description="Pro residues" evidence="7">
    <location>
        <begin position="34"/>
        <end position="46"/>
    </location>
</feature>
<dbReference type="Gene3D" id="3.30.70.270">
    <property type="match status" value="1"/>
</dbReference>
<accession>A0AAE0BII6</accession>
<organism evidence="10 11">
    <name type="scientific">Cymbomonas tetramitiformis</name>
    <dbReference type="NCBI Taxonomy" id="36881"/>
    <lineage>
        <taxon>Eukaryota</taxon>
        <taxon>Viridiplantae</taxon>
        <taxon>Chlorophyta</taxon>
        <taxon>Pyramimonadophyceae</taxon>
        <taxon>Pyramimonadales</taxon>
        <taxon>Pyramimonadaceae</taxon>
        <taxon>Cymbomonas</taxon>
    </lineage>
</organism>
<dbReference type="PANTHER" id="PTHR34072">
    <property type="entry name" value="ENZYMATIC POLYPROTEIN-RELATED"/>
    <property type="match status" value="1"/>
</dbReference>
<evidence type="ECO:0000259" key="8">
    <source>
        <dbReference type="Pfam" id="PF00078"/>
    </source>
</evidence>
<dbReference type="InterPro" id="IPR041373">
    <property type="entry name" value="RT_RNaseH"/>
</dbReference>
<sequence length="1026" mass="111764">TSPSTSSTSFPAFSSSSPTFASISTFSSSFPTFASPPSPSPPPSPPEVVRERVRRFLAGDWEELYRVSVPSAPAWPGRASEERAFADVVSLVKEGQLSKAVRRLDPGALAPLVEETLEALRDLHPAGDGLPGRVQAAPLELEEAAVEAECRRLPVASGPGCSQLRFEHIGVIFGGGDGLPAIKHACEQFVGDRVPAGVLPWIMGARLVALLKPGGGVRPIACGESLRRLAGKVVCRQMRTRWATYFSPPPREGPASSAAQLGVGVPGGAEVCVHTVQALLGADPSWCDLALDCKNAFNTVKRSVIHKEVNDNFPELLGMAESNFRHRARLGWQGADGRFRWVESAEGAQQGDPLGPFFTAVALQPALQATLDEHPDVFIMAYLDGIHIIGPPDKARAAYGTIVPLLRAAGLELNVSKSTVYSPAGACPEFADVVDGGGAPMPGSVTPLDGVKVLGIPVGSDRWVADKCVEMAFAAGAVLPKLARLDDPQVQLLLLRFCAHPRFMHLVRGVPPHLLVRGALAHDNGIQECLQEVAGSPYPLGEEAVALSQLPTRWGGLGLSSAQRLAPAGWLGSWAQVWGRMVVLFPAPLTRLTKSSVEWEWGPKEQAAQDAIKEKLTSAPTLALPNMRAAAEGEAPFVVQTDASGVALGGVLMQDLGQGLRPIAYEGRQFSPAEQNYGTGERELCALHHCCTVAWRHYLVFTNFKLQGDHRPLEWLMSPGRELSRRQARWYMDLVEVGVPKMEWIPGRMLQVPDALSRRPDYHSTCPREGLRESGVMSRETDLPVGGPPPNVSLEEGARLSCLVLGGREDPAGGGWQDLGLLWMDALCTLGLAEEAMEEHLAPMTTRTRKSRESRESEGPPYPPEPPSTKEVPSSLEEDVGPQDSKDREDRRVCQVYFEDFQKQFGDFDVDACCGVGGHNRRVDRYWTDCLRESWQGLHVWCSPPPSNKHTTIESILKKFVEEWRLDPEHTSAVFLLPDLQSCMPRWRRLFRQTGMRIVQVIPTHDHLGKPTQLFESSDGTRILHS</sequence>
<dbReference type="Gene3D" id="3.10.20.370">
    <property type="match status" value="1"/>
</dbReference>
<keyword evidence="3" id="KW-0540">Nuclease</keyword>
<feature type="region of interest" description="Disordered" evidence="7">
    <location>
        <begin position="761"/>
        <end position="792"/>
    </location>
</feature>
<dbReference type="SUPFAM" id="SSF56672">
    <property type="entry name" value="DNA/RNA polymerases"/>
    <property type="match status" value="2"/>
</dbReference>
<dbReference type="InterPro" id="IPR043128">
    <property type="entry name" value="Rev_trsase/Diguanyl_cyclase"/>
</dbReference>
<dbReference type="Pfam" id="PF00078">
    <property type="entry name" value="RVT_1"/>
    <property type="match status" value="1"/>
</dbReference>
<dbReference type="EMBL" id="LGRX02034925">
    <property type="protein sequence ID" value="KAK3236654.1"/>
    <property type="molecule type" value="Genomic_DNA"/>
</dbReference>
<name>A0AAE0BII6_9CHLO</name>
<evidence type="ECO:0000256" key="2">
    <source>
        <dbReference type="ARBA" id="ARBA00022695"/>
    </source>
</evidence>
<reference evidence="10 11" key="1">
    <citation type="journal article" date="2015" name="Genome Biol. Evol.">
        <title>Comparative Genomics of a Bacterivorous Green Alga Reveals Evolutionary Causalities and Consequences of Phago-Mixotrophic Mode of Nutrition.</title>
        <authorList>
            <person name="Burns J.A."/>
            <person name="Paasch A."/>
            <person name="Narechania A."/>
            <person name="Kim E."/>
        </authorList>
    </citation>
    <scope>NUCLEOTIDE SEQUENCE [LARGE SCALE GENOMIC DNA]</scope>
    <source>
        <strain evidence="10 11">PLY_AMNH</strain>
    </source>
</reference>
<evidence type="ECO:0000256" key="3">
    <source>
        <dbReference type="ARBA" id="ARBA00022722"/>
    </source>
</evidence>
<evidence type="ECO:0000256" key="7">
    <source>
        <dbReference type="SAM" id="MobiDB-lite"/>
    </source>
</evidence>
<proteinExistence type="predicted"/>
<dbReference type="Proteomes" id="UP001190700">
    <property type="component" value="Unassembled WGS sequence"/>
</dbReference>
<evidence type="ECO:0000313" key="10">
    <source>
        <dbReference type="EMBL" id="KAK3236654.1"/>
    </source>
</evidence>
<keyword evidence="6" id="KW-0695">RNA-directed DNA polymerase</keyword>
<feature type="region of interest" description="Disordered" evidence="7">
    <location>
        <begin position="839"/>
        <end position="888"/>
    </location>
</feature>
<keyword evidence="4" id="KW-0255">Endonuclease</keyword>
<dbReference type="AlphaFoldDB" id="A0AAE0BII6"/>
<protein>
    <recommendedName>
        <fullName evidence="12">Reverse transcriptase domain-containing protein</fullName>
    </recommendedName>
</protein>
<evidence type="ECO:0008006" key="12">
    <source>
        <dbReference type="Google" id="ProtNLM"/>
    </source>
</evidence>
<evidence type="ECO:0000256" key="6">
    <source>
        <dbReference type="ARBA" id="ARBA00022918"/>
    </source>
</evidence>
<dbReference type="InterPro" id="IPR043502">
    <property type="entry name" value="DNA/RNA_pol_sf"/>
</dbReference>
<dbReference type="CDD" id="cd09274">
    <property type="entry name" value="RNase_HI_RT_Ty3"/>
    <property type="match status" value="1"/>
</dbReference>
<feature type="non-terminal residue" evidence="10">
    <location>
        <position position="1"/>
    </location>
</feature>
<keyword evidence="5" id="KW-0378">Hydrolase</keyword>
<gene>
    <name evidence="10" type="ORF">CYMTET_53215</name>
</gene>
<feature type="domain" description="Reverse transcriptase" evidence="8">
    <location>
        <begin position="212"/>
        <end position="456"/>
    </location>
</feature>
<feature type="region of interest" description="Disordered" evidence="7">
    <location>
        <begin position="29"/>
        <end position="48"/>
    </location>
</feature>
<keyword evidence="11" id="KW-1185">Reference proteome</keyword>
<feature type="domain" description="Reverse transcriptase RNase H-like" evidence="9">
    <location>
        <begin position="634"/>
        <end position="735"/>
    </location>
</feature>
<evidence type="ECO:0000259" key="9">
    <source>
        <dbReference type="Pfam" id="PF17917"/>
    </source>
</evidence>
<evidence type="ECO:0000256" key="5">
    <source>
        <dbReference type="ARBA" id="ARBA00022801"/>
    </source>
</evidence>